<dbReference type="InterPro" id="IPR006885">
    <property type="entry name" value="NADH_UbQ_FeS_4_mit-like"/>
</dbReference>
<keyword evidence="4 9" id="KW-0999">Mitochondrion inner membrane</keyword>
<evidence type="ECO:0000256" key="3">
    <source>
        <dbReference type="ARBA" id="ARBA00022660"/>
    </source>
</evidence>
<dbReference type="AlphaFoldDB" id="A0A397T5J9"/>
<dbReference type="PANTHER" id="PTHR12219">
    <property type="entry name" value="NADH-UBIQUINONE OXIDOREDUCTASE"/>
    <property type="match status" value="1"/>
</dbReference>
<comment type="caution">
    <text evidence="10">The sequence shown here is derived from an EMBL/GenBank/DDBJ whole genome shotgun (WGS) entry which is preliminary data.</text>
</comment>
<keyword evidence="8 9" id="KW-0472">Membrane</keyword>
<evidence type="ECO:0000256" key="2">
    <source>
        <dbReference type="ARBA" id="ARBA00022448"/>
    </source>
</evidence>
<accession>A0A397T5J9</accession>
<sequence length="180" mass="21013">MSLIFRRTFLLSQLSAVPSITLLKRFSSRDLASDSSAIAKKESKDEVVKTVPEKTQFVTAADVISGAPKEVLYRTVRIFKPTRTAMQSGEHNTKHWRINFDILESSDRWENPLMGWASSADYMQALRLKFKSKEDAIYFAEKQGRWDYYVQEHKEPEFRKKMYADNYKYSPGKLRIIKTK</sequence>
<dbReference type="STRING" id="658196.A0A397T5J9"/>
<comment type="similarity">
    <text evidence="1 9">Belongs to the complex I NDUFS4 subunit family.</text>
</comment>
<dbReference type="EMBL" id="QKYT01000182">
    <property type="protein sequence ID" value="RIA90401.1"/>
    <property type="molecule type" value="Genomic_DNA"/>
</dbReference>
<keyword evidence="7 9" id="KW-0496">Mitochondrion</keyword>
<evidence type="ECO:0000313" key="11">
    <source>
        <dbReference type="Proteomes" id="UP000265703"/>
    </source>
</evidence>
<keyword evidence="6 9" id="KW-0249">Electron transport</keyword>
<keyword evidence="5 9" id="KW-0809">Transit peptide</keyword>
<protein>
    <recommendedName>
        <fullName evidence="9">NADH dehydrogenase [ubiquinone] iron-sulfur protein 4, mitochondrial</fullName>
    </recommendedName>
</protein>
<evidence type="ECO:0000256" key="7">
    <source>
        <dbReference type="ARBA" id="ARBA00023128"/>
    </source>
</evidence>
<keyword evidence="2 9" id="KW-0813">Transport</keyword>
<reference evidence="10 11" key="1">
    <citation type="submission" date="2018-06" db="EMBL/GenBank/DDBJ databases">
        <title>Comparative genomics reveals the genomic features of Rhizophagus irregularis, R. cerebriforme, R. diaphanum and Gigaspora rosea, and their symbiotic lifestyle signature.</title>
        <authorList>
            <person name="Morin E."/>
            <person name="San Clemente H."/>
            <person name="Chen E.C.H."/>
            <person name="De La Providencia I."/>
            <person name="Hainaut M."/>
            <person name="Kuo A."/>
            <person name="Kohler A."/>
            <person name="Murat C."/>
            <person name="Tang N."/>
            <person name="Roy S."/>
            <person name="Loubradou J."/>
            <person name="Henrissat B."/>
            <person name="Grigoriev I.V."/>
            <person name="Corradi N."/>
            <person name="Roux C."/>
            <person name="Martin F.M."/>
        </authorList>
    </citation>
    <scope>NUCLEOTIDE SEQUENCE [LARGE SCALE GENOMIC DNA]</scope>
    <source>
        <strain evidence="10 11">DAOM 227022</strain>
    </source>
</reference>
<comment type="function">
    <text evidence="9">Accessory subunit of the mitochondrial membrane respiratory chain NADH dehydrogenase (Complex I), that is believed not to be involved in catalysis. Complex I functions in the transfer of electrons from NADH to the respiratory chain. The immediate electron acceptor for the enzyme is believed to be ubiquinone.</text>
</comment>
<organism evidence="10 11">
    <name type="scientific">Glomus cerebriforme</name>
    <dbReference type="NCBI Taxonomy" id="658196"/>
    <lineage>
        <taxon>Eukaryota</taxon>
        <taxon>Fungi</taxon>
        <taxon>Fungi incertae sedis</taxon>
        <taxon>Mucoromycota</taxon>
        <taxon>Glomeromycotina</taxon>
        <taxon>Glomeromycetes</taxon>
        <taxon>Glomerales</taxon>
        <taxon>Glomeraceae</taxon>
        <taxon>Glomus</taxon>
    </lineage>
</organism>
<dbReference type="GO" id="GO:0005743">
    <property type="term" value="C:mitochondrial inner membrane"/>
    <property type="evidence" value="ECO:0007669"/>
    <property type="project" value="UniProtKB-SubCell"/>
</dbReference>
<proteinExistence type="inferred from homology"/>
<dbReference type="Pfam" id="PF04800">
    <property type="entry name" value="NDUS4"/>
    <property type="match status" value="1"/>
</dbReference>
<gene>
    <name evidence="10" type="ORF">C1645_693583</name>
</gene>
<dbReference type="Proteomes" id="UP000265703">
    <property type="component" value="Unassembled WGS sequence"/>
</dbReference>
<evidence type="ECO:0000256" key="5">
    <source>
        <dbReference type="ARBA" id="ARBA00022946"/>
    </source>
</evidence>
<evidence type="ECO:0000313" key="10">
    <source>
        <dbReference type="EMBL" id="RIA90401.1"/>
    </source>
</evidence>
<keyword evidence="3 9" id="KW-0679">Respiratory chain</keyword>
<keyword evidence="10" id="KW-0830">Ubiquinone</keyword>
<dbReference type="OrthoDB" id="3089at2759"/>
<comment type="subcellular location">
    <subcellularLocation>
        <location evidence="9">Mitochondrion inner membrane</location>
        <topology evidence="9">Peripheral membrane protein</topology>
        <orientation evidence="9">Matrix side</orientation>
    </subcellularLocation>
</comment>
<dbReference type="FunFam" id="3.30.160.190:FF:000001">
    <property type="entry name" value="NADH-ubiquinone oxidoreductase 21 kDa subunit mitochondrial"/>
    <property type="match status" value="1"/>
</dbReference>
<keyword evidence="11" id="KW-1185">Reference proteome</keyword>
<evidence type="ECO:0000256" key="4">
    <source>
        <dbReference type="ARBA" id="ARBA00022792"/>
    </source>
</evidence>
<evidence type="ECO:0000256" key="8">
    <source>
        <dbReference type="ARBA" id="ARBA00023136"/>
    </source>
</evidence>
<dbReference type="Gene3D" id="3.30.160.190">
    <property type="entry name" value="atu1810 like domain"/>
    <property type="match status" value="1"/>
</dbReference>
<evidence type="ECO:0000256" key="6">
    <source>
        <dbReference type="ARBA" id="ARBA00022982"/>
    </source>
</evidence>
<evidence type="ECO:0000256" key="9">
    <source>
        <dbReference type="RuleBase" id="RU367010"/>
    </source>
</evidence>
<evidence type="ECO:0000256" key="1">
    <source>
        <dbReference type="ARBA" id="ARBA00005882"/>
    </source>
</evidence>
<dbReference type="InterPro" id="IPR038532">
    <property type="entry name" value="NDUFS4-like_sf"/>
</dbReference>
<dbReference type="GO" id="GO:0022900">
    <property type="term" value="P:electron transport chain"/>
    <property type="evidence" value="ECO:0007669"/>
    <property type="project" value="InterPro"/>
</dbReference>
<dbReference type="PANTHER" id="PTHR12219:SF8">
    <property type="entry name" value="NADH DEHYDROGENASE [UBIQUINONE] IRON-SULFUR PROTEIN 4, MITOCHONDRIAL"/>
    <property type="match status" value="1"/>
</dbReference>
<name>A0A397T5J9_9GLOM</name>